<dbReference type="EMBL" id="CM042016">
    <property type="protein sequence ID" value="KAI3701098.1"/>
    <property type="molecule type" value="Genomic_DNA"/>
</dbReference>
<comment type="caution">
    <text evidence="1">The sequence shown here is derived from an EMBL/GenBank/DDBJ whole genome shotgun (WGS) entry which is preliminary data.</text>
</comment>
<evidence type="ECO:0000313" key="1">
    <source>
        <dbReference type="EMBL" id="KAI3701098.1"/>
    </source>
</evidence>
<gene>
    <name evidence="1" type="ORF">L2E82_45742</name>
</gene>
<protein>
    <submittedName>
        <fullName evidence="1">Uncharacterized protein</fullName>
    </submittedName>
</protein>
<reference evidence="1 2" key="2">
    <citation type="journal article" date="2022" name="Mol. Ecol. Resour.">
        <title>The genomes of chicory, endive, great burdock and yacon provide insights into Asteraceae paleo-polyploidization history and plant inulin production.</title>
        <authorList>
            <person name="Fan W."/>
            <person name="Wang S."/>
            <person name="Wang H."/>
            <person name="Wang A."/>
            <person name="Jiang F."/>
            <person name="Liu H."/>
            <person name="Zhao H."/>
            <person name="Xu D."/>
            <person name="Zhang Y."/>
        </authorList>
    </citation>
    <scope>NUCLEOTIDE SEQUENCE [LARGE SCALE GENOMIC DNA]</scope>
    <source>
        <strain evidence="2">cv. Punajuju</strain>
        <tissue evidence="1">Leaves</tissue>
    </source>
</reference>
<accession>A0ACB8ZTX0</accession>
<reference evidence="2" key="1">
    <citation type="journal article" date="2022" name="Mol. Ecol. Resour.">
        <title>The genomes of chicory, endive, great burdock and yacon provide insights into Asteraceae palaeo-polyploidization history and plant inulin production.</title>
        <authorList>
            <person name="Fan W."/>
            <person name="Wang S."/>
            <person name="Wang H."/>
            <person name="Wang A."/>
            <person name="Jiang F."/>
            <person name="Liu H."/>
            <person name="Zhao H."/>
            <person name="Xu D."/>
            <person name="Zhang Y."/>
        </authorList>
    </citation>
    <scope>NUCLEOTIDE SEQUENCE [LARGE SCALE GENOMIC DNA]</scope>
    <source>
        <strain evidence="2">cv. Punajuju</strain>
    </source>
</reference>
<sequence length="443" mass="50173">MVSIADAIRERGRRDWRDEQVGDTQRASLHQLLLLCIWANGKYGGAANPVAEDVGAAKTDAPGGGRSWWISPVNVEKFDYKYFGKRVLKKKTKGGESFLKLRKRRLQKLASVPLGTDFVLSKRDPKICFSDDVLPDGCIVKKGDMIMYLPYAMGRMKFIWGDDAHEFKPKRWLDDNGCFHPESPFKFTAFQGPSGNLAEAENAHEITQLKYPALLFKKRLIANIEKIYGVICDNLNKELGLLLVLCIQAPQTSEGVLISGCSFEKDSQSNPWQGIVDCLKTFLNTLKENFVGASENRLFSQISTPFVWFLDKVHALTLCIVFGSMLLLMLGSMLTILPFKTNCLRIIAELAIPCEKEGLCNSPMCAEIIENFQKCHIDHPYAKFFGECTDLKIKLDKCFRQEKAVKRKANFEENKKLKERLQAYRKEAAGSWVANLFGSRFRI</sequence>
<organism evidence="1 2">
    <name type="scientific">Cichorium intybus</name>
    <name type="common">Chicory</name>
    <dbReference type="NCBI Taxonomy" id="13427"/>
    <lineage>
        <taxon>Eukaryota</taxon>
        <taxon>Viridiplantae</taxon>
        <taxon>Streptophyta</taxon>
        <taxon>Embryophyta</taxon>
        <taxon>Tracheophyta</taxon>
        <taxon>Spermatophyta</taxon>
        <taxon>Magnoliopsida</taxon>
        <taxon>eudicotyledons</taxon>
        <taxon>Gunneridae</taxon>
        <taxon>Pentapetalae</taxon>
        <taxon>asterids</taxon>
        <taxon>campanulids</taxon>
        <taxon>Asterales</taxon>
        <taxon>Asteraceae</taxon>
        <taxon>Cichorioideae</taxon>
        <taxon>Cichorieae</taxon>
        <taxon>Cichoriinae</taxon>
        <taxon>Cichorium</taxon>
    </lineage>
</organism>
<evidence type="ECO:0000313" key="2">
    <source>
        <dbReference type="Proteomes" id="UP001055811"/>
    </source>
</evidence>
<dbReference type="Proteomes" id="UP001055811">
    <property type="component" value="Linkage Group LG08"/>
</dbReference>
<keyword evidence="2" id="KW-1185">Reference proteome</keyword>
<proteinExistence type="predicted"/>
<name>A0ACB8ZTX0_CICIN</name>